<keyword evidence="1" id="KW-1003">Cell membrane</keyword>
<dbReference type="InterPro" id="IPR001173">
    <property type="entry name" value="Glyco_trans_2-like"/>
</dbReference>
<keyword evidence="3 9" id="KW-0808">Transferase</keyword>
<evidence type="ECO:0000256" key="1">
    <source>
        <dbReference type="ARBA" id="ARBA00022475"/>
    </source>
</evidence>
<dbReference type="STRING" id="206665.SAMN04488516_10258"/>
<evidence type="ECO:0000256" key="2">
    <source>
        <dbReference type="ARBA" id="ARBA00022676"/>
    </source>
</evidence>
<dbReference type="InterPro" id="IPR050256">
    <property type="entry name" value="Glycosyltransferase_2"/>
</dbReference>
<sequence>MNTQNDIYLSVIIPVKNEEENIPILGKEVSEALLHFPHKWECLWINDGSTDNSEQALESLCAQDNHHKLINLAQNYGQSAAMYVGFQLAKGKILVTLDGDGQNDPKDIPKLVNFLEKHNADVVNGYRAKRQDNFIRKIASKIGNGFRNFITKDKIRDVGCSIRAIRKECVQNIFLFKGMHRFLPTLIKIQGYKKILETPVNHRPRVRGKTKYNINNRLWVGLFDTFGVLWMRKRKVLPKLREKK</sequence>
<gene>
    <name evidence="9" type="ORF">SAMN04488516_10258</name>
</gene>
<dbReference type="RefSeq" id="WP_092063038.1">
    <property type="nucleotide sequence ID" value="NZ_FNIN01000002.1"/>
</dbReference>
<keyword evidence="2" id="KW-0328">Glycosyltransferase</keyword>
<keyword evidence="10" id="KW-1185">Reference proteome</keyword>
<keyword evidence="7" id="KW-0472">Membrane</keyword>
<dbReference type="GO" id="GO:0005886">
    <property type="term" value="C:plasma membrane"/>
    <property type="evidence" value="ECO:0007669"/>
    <property type="project" value="TreeGrafter"/>
</dbReference>
<proteinExistence type="predicted"/>
<keyword evidence="4" id="KW-0812">Transmembrane</keyword>
<dbReference type="Proteomes" id="UP000199602">
    <property type="component" value="Unassembled WGS sequence"/>
</dbReference>
<dbReference type="SUPFAM" id="SSF53448">
    <property type="entry name" value="Nucleotide-diphospho-sugar transferases"/>
    <property type="match status" value="1"/>
</dbReference>
<dbReference type="PANTHER" id="PTHR48090">
    <property type="entry name" value="UNDECAPRENYL-PHOSPHATE 4-DEOXY-4-FORMAMIDO-L-ARABINOSE TRANSFERASE-RELATED"/>
    <property type="match status" value="1"/>
</dbReference>
<dbReference type="OrthoDB" id="9802649at2"/>
<keyword evidence="6" id="KW-1133">Transmembrane helix</keyword>
<accession>A0A1H0B6M1</accession>
<feature type="domain" description="Glycosyltransferase 2-like" evidence="8">
    <location>
        <begin position="10"/>
        <end position="174"/>
    </location>
</feature>
<dbReference type="GO" id="GO:0009103">
    <property type="term" value="P:lipopolysaccharide biosynthetic process"/>
    <property type="evidence" value="ECO:0007669"/>
    <property type="project" value="UniProtKB-KW"/>
</dbReference>
<dbReference type="GO" id="GO:0099621">
    <property type="term" value="F:undecaprenyl-phosphate 4-deoxy-4-formamido-L-arabinose transferase activity"/>
    <property type="evidence" value="ECO:0007669"/>
    <property type="project" value="TreeGrafter"/>
</dbReference>
<evidence type="ECO:0000256" key="5">
    <source>
        <dbReference type="ARBA" id="ARBA00022985"/>
    </source>
</evidence>
<evidence type="ECO:0000256" key="6">
    <source>
        <dbReference type="ARBA" id="ARBA00022989"/>
    </source>
</evidence>
<dbReference type="CDD" id="cd04187">
    <property type="entry name" value="DPM1_like_bac"/>
    <property type="match status" value="1"/>
</dbReference>
<dbReference type="InterPro" id="IPR029044">
    <property type="entry name" value="Nucleotide-diphossugar_trans"/>
</dbReference>
<dbReference type="Gene3D" id="3.90.550.10">
    <property type="entry name" value="Spore Coat Polysaccharide Biosynthesis Protein SpsA, Chain A"/>
    <property type="match status" value="1"/>
</dbReference>
<organism evidence="9 10">
    <name type="scientific">Desulfonauticus submarinus</name>
    <dbReference type="NCBI Taxonomy" id="206665"/>
    <lineage>
        <taxon>Bacteria</taxon>
        <taxon>Pseudomonadati</taxon>
        <taxon>Thermodesulfobacteriota</taxon>
        <taxon>Desulfovibrionia</taxon>
        <taxon>Desulfovibrionales</taxon>
        <taxon>Desulfonauticaceae</taxon>
        <taxon>Desulfonauticus</taxon>
    </lineage>
</organism>
<dbReference type="Pfam" id="PF00535">
    <property type="entry name" value="Glycos_transf_2"/>
    <property type="match status" value="1"/>
</dbReference>
<name>A0A1H0B6M1_9BACT</name>
<evidence type="ECO:0000256" key="4">
    <source>
        <dbReference type="ARBA" id="ARBA00022692"/>
    </source>
</evidence>
<evidence type="ECO:0000256" key="7">
    <source>
        <dbReference type="ARBA" id="ARBA00023136"/>
    </source>
</evidence>
<evidence type="ECO:0000259" key="8">
    <source>
        <dbReference type="Pfam" id="PF00535"/>
    </source>
</evidence>
<evidence type="ECO:0000313" key="10">
    <source>
        <dbReference type="Proteomes" id="UP000199602"/>
    </source>
</evidence>
<protein>
    <submittedName>
        <fullName evidence="9">Glycosyltransferase involved in cell wall bisynthesis</fullName>
    </submittedName>
</protein>
<dbReference type="EMBL" id="FNIN01000002">
    <property type="protein sequence ID" value="SDN41276.1"/>
    <property type="molecule type" value="Genomic_DNA"/>
</dbReference>
<evidence type="ECO:0000256" key="3">
    <source>
        <dbReference type="ARBA" id="ARBA00022679"/>
    </source>
</evidence>
<reference evidence="9 10" key="1">
    <citation type="submission" date="2016-10" db="EMBL/GenBank/DDBJ databases">
        <authorList>
            <person name="de Groot N.N."/>
        </authorList>
    </citation>
    <scope>NUCLEOTIDE SEQUENCE [LARGE SCALE GENOMIC DNA]</scope>
    <source>
        <strain evidence="9 10">DSM 15269</strain>
    </source>
</reference>
<keyword evidence="5" id="KW-0448">Lipopolysaccharide biosynthesis</keyword>
<evidence type="ECO:0000313" key="9">
    <source>
        <dbReference type="EMBL" id="SDN41276.1"/>
    </source>
</evidence>
<dbReference type="PANTHER" id="PTHR48090:SF3">
    <property type="entry name" value="UNDECAPRENYL-PHOSPHATE 4-DEOXY-4-FORMAMIDO-L-ARABINOSE TRANSFERASE"/>
    <property type="match status" value="1"/>
</dbReference>
<dbReference type="AlphaFoldDB" id="A0A1H0B6M1"/>